<dbReference type="PANTHER" id="PTHR22939">
    <property type="entry name" value="SERINE PROTEASE FAMILY S1C HTRA-RELATED"/>
    <property type="match status" value="1"/>
</dbReference>
<dbReference type="Proteomes" id="UP000321595">
    <property type="component" value="Chromosome"/>
</dbReference>
<dbReference type="GO" id="GO:0006508">
    <property type="term" value="P:proteolysis"/>
    <property type="evidence" value="ECO:0007669"/>
    <property type="project" value="UniProtKB-KW"/>
</dbReference>
<dbReference type="PRINTS" id="PR00834">
    <property type="entry name" value="PROTEASES2C"/>
</dbReference>
<dbReference type="GO" id="GO:0004252">
    <property type="term" value="F:serine-type endopeptidase activity"/>
    <property type="evidence" value="ECO:0007669"/>
    <property type="project" value="InterPro"/>
</dbReference>
<feature type="domain" description="PDZ" evidence="6">
    <location>
        <begin position="373"/>
        <end position="426"/>
    </location>
</feature>
<dbReference type="AlphaFoldDB" id="A0A5B8XY91"/>
<evidence type="ECO:0000256" key="2">
    <source>
        <dbReference type="ARBA" id="ARBA00022670"/>
    </source>
</evidence>
<feature type="signal peptide" evidence="5">
    <location>
        <begin position="1"/>
        <end position="18"/>
    </location>
</feature>
<evidence type="ECO:0000313" key="8">
    <source>
        <dbReference type="Proteomes" id="UP000321595"/>
    </source>
</evidence>
<proteinExistence type="inferred from homology"/>
<dbReference type="FunFam" id="2.40.10.10:FF:000001">
    <property type="entry name" value="Periplasmic serine protease DegS"/>
    <property type="match status" value="1"/>
</dbReference>
<keyword evidence="4" id="KW-0720">Serine protease</keyword>
<dbReference type="RefSeq" id="WP_146963645.1">
    <property type="nucleotide sequence ID" value="NZ_CP042467.1"/>
</dbReference>
<dbReference type="Pfam" id="PF13365">
    <property type="entry name" value="Trypsin_2"/>
    <property type="match status" value="1"/>
</dbReference>
<organism evidence="7 8">
    <name type="scientific">Microvenator marinus</name>
    <dbReference type="NCBI Taxonomy" id="2600177"/>
    <lineage>
        <taxon>Bacteria</taxon>
        <taxon>Deltaproteobacteria</taxon>
        <taxon>Bradymonadales</taxon>
        <taxon>Microvenatoraceae</taxon>
        <taxon>Microvenator</taxon>
    </lineage>
</organism>
<protein>
    <submittedName>
        <fullName evidence="7">PDZ domain-containing protein</fullName>
    </submittedName>
</protein>
<gene>
    <name evidence="7" type="ORF">FRD01_23690</name>
</gene>
<accession>A0A5B8XY91</accession>
<comment type="similarity">
    <text evidence="1">Belongs to the peptidase S1C family.</text>
</comment>
<evidence type="ECO:0000256" key="1">
    <source>
        <dbReference type="ARBA" id="ARBA00010541"/>
    </source>
</evidence>
<dbReference type="SUPFAM" id="SSF50156">
    <property type="entry name" value="PDZ domain-like"/>
    <property type="match status" value="2"/>
</dbReference>
<dbReference type="Pfam" id="PF13180">
    <property type="entry name" value="PDZ_2"/>
    <property type="match status" value="2"/>
</dbReference>
<name>A0A5B8XY91_9DELT</name>
<evidence type="ECO:0000259" key="6">
    <source>
        <dbReference type="PROSITE" id="PS50106"/>
    </source>
</evidence>
<keyword evidence="8" id="KW-1185">Reference proteome</keyword>
<dbReference type="Gene3D" id="2.30.42.10">
    <property type="match status" value="2"/>
</dbReference>
<dbReference type="InterPro" id="IPR043504">
    <property type="entry name" value="Peptidase_S1_PA_chymotrypsin"/>
</dbReference>
<dbReference type="PROSITE" id="PS50106">
    <property type="entry name" value="PDZ"/>
    <property type="match status" value="2"/>
</dbReference>
<dbReference type="EMBL" id="CP042467">
    <property type="protein sequence ID" value="QED30181.1"/>
    <property type="molecule type" value="Genomic_DNA"/>
</dbReference>
<dbReference type="KEGG" id="bbae:FRD01_23690"/>
<evidence type="ECO:0000256" key="4">
    <source>
        <dbReference type="ARBA" id="ARBA00022825"/>
    </source>
</evidence>
<keyword evidence="2" id="KW-0645">Protease</keyword>
<feature type="chain" id="PRO_5023101690" evidence="5">
    <location>
        <begin position="19"/>
        <end position="460"/>
    </location>
</feature>
<evidence type="ECO:0000313" key="7">
    <source>
        <dbReference type="EMBL" id="QED30181.1"/>
    </source>
</evidence>
<dbReference type="InterPro" id="IPR001940">
    <property type="entry name" value="Peptidase_S1C"/>
</dbReference>
<dbReference type="InterPro" id="IPR036034">
    <property type="entry name" value="PDZ_sf"/>
</dbReference>
<dbReference type="SUPFAM" id="SSF50494">
    <property type="entry name" value="Trypsin-like serine proteases"/>
    <property type="match status" value="1"/>
</dbReference>
<dbReference type="PANTHER" id="PTHR22939:SF129">
    <property type="entry name" value="SERINE PROTEASE HTRA2, MITOCHONDRIAL"/>
    <property type="match status" value="1"/>
</dbReference>
<keyword evidence="5" id="KW-0732">Signal</keyword>
<dbReference type="InterPro" id="IPR001478">
    <property type="entry name" value="PDZ"/>
</dbReference>
<feature type="domain" description="PDZ" evidence="6">
    <location>
        <begin position="259"/>
        <end position="338"/>
    </location>
</feature>
<dbReference type="OrthoDB" id="9758917at2"/>
<evidence type="ECO:0000256" key="5">
    <source>
        <dbReference type="SAM" id="SignalP"/>
    </source>
</evidence>
<evidence type="ECO:0000256" key="3">
    <source>
        <dbReference type="ARBA" id="ARBA00022801"/>
    </source>
</evidence>
<dbReference type="InterPro" id="IPR009003">
    <property type="entry name" value="Peptidase_S1_PA"/>
</dbReference>
<dbReference type="SMART" id="SM00228">
    <property type="entry name" value="PDZ"/>
    <property type="match status" value="2"/>
</dbReference>
<keyword evidence="3" id="KW-0378">Hydrolase</keyword>
<reference evidence="7 8" key="1">
    <citation type="submission" date="2019-08" db="EMBL/GenBank/DDBJ databases">
        <authorList>
            <person name="Liang Q."/>
        </authorList>
    </citation>
    <scope>NUCLEOTIDE SEQUENCE [LARGE SCALE GENOMIC DNA]</scope>
    <source>
        <strain evidence="7 8">V1718</strain>
    </source>
</reference>
<dbReference type="Gene3D" id="2.40.10.10">
    <property type="entry name" value="Trypsin-like serine proteases"/>
    <property type="match status" value="2"/>
</dbReference>
<sequence length="460" mass="48840">MRILAAVFILTLSASAHAQERLWVEKSSRTPAATTIKADTYTKLAKRVSPAVVNVIVSYRNPGGLDELFTTETWGGEGPGLGTGFIIHPSGLFLTNNHVVEGAEQVRVRLHDNTEADAEFVGLDPSTDIALMKIVGTRQLPTIPLANSDDVAVGDPVVAVGNPLGLSHTVTAGIVSALGRRNLSPSGKDNFSEFIQTDASINPGNSGGPLINLNGDVIGINTAIIRQGQGIGFAIPINVVKSILPQLNAIGYVKRAWIGLQLQDLNAALARSFGLDKPNGALITTIVDNGPAKKAGLKEGDIVVEVNKRGADNAEQVQWLFSLAQAENAVDVVVYRDGKRMEVKLTPEEAPDQKPPKIPSLAKKPESLSDELGIEIKEIGAGLARRLGATSAGIVVTDVVENSKAGASGLKVRDIVVEINSNTVDSEVAFQERMKSFSAGDIVRFKVIRGGHVFYVAFER</sequence>